<feature type="repeat" description="WD" evidence="3">
    <location>
        <begin position="319"/>
        <end position="352"/>
    </location>
</feature>
<keyword evidence="1 3" id="KW-0853">WD repeat</keyword>
<dbReference type="PANTHER" id="PTHR19848">
    <property type="entry name" value="WD40 REPEAT PROTEIN"/>
    <property type="match status" value="1"/>
</dbReference>
<protein>
    <submittedName>
        <fullName evidence="5">WD40 repeat domain-containing protein</fullName>
    </submittedName>
</protein>
<reference evidence="5 6" key="1">
    <citation type="submission" date="2024-04" db="EMBL/GenBank/DDBJ databases">
        <title>Okeanomitos corallinicola gen. &amp; sp. nov. (Nostocales, Cyanobacteria), a new toxic marine heterocyst-forming cyanobacterium from a coral reef.</title>
        <authorList>
            <person name="Li H."/>
            <person name="Li R."/>
            <person name="Kang J."/>
            <person name="Hii K.S."/>
            <person name="Mohamed H.F."/>
            <person name="Xu X."/>
            <person name="Luo Z."/>
        </authorList>
    </citation>
    <scope>NUCLEOTIDE SEQUENCE [LARGE SCALE GENOMIC DNA]</scope>
    <source>
        <strain evidence="5 6">TIOX110</strain>
    </source>
</reference>
<keyword evidence="2" id="KW-0677">Repeat</keyword>
<feature type="repeat" description="WD" evidence="3">
    <location>
        <begin position="179"/>
        <end position="212"/>
    </location>
</feature>
<dbReference type="InterPro" id="IPR020472">
    <property type="entry name" value="WD40_PAC1"/>
</dbReference>
<dbReference type="EMBL" id="CP150886">
    <property type="protein sequence ID" value="WZB85985.1"/>
    <property type="molecule type" value="Genomic_DNA"/>
</dbReference>
<dbReference type="PROSITE" id="PS50294">
    <property type="entry name" value="WD_REPEATS_REGION"/>
    <property type="match status" value="5"/>
</dbReference>
<evidence type="ECO:0000256" key="1">
    <source>
        <dbReference type="ARBA" id="ARBA00022574"/>
    </source>
</evidence>
<dbReference type="SMART" id="SM00320">
    <property type="entry name" value="WD40"/>
    <property type="match status" value="7"/>
</dbReference>
<dbReference type="PROSITE" id="PS50082">
    <property type="entry name" value="WD_REPEATS_2"/>
    <property type="match status" value="5"/>
</dbReference>
<dbReference type="PRINTS" id="PR00320">
    <property type="entry name" value="GPROTEINBRPT"/>
</dbReference>
<evidence type="ECO:0000313" key="6">
    <source>
        <dbReference type="Proteomes" id="UP001483337"/>
    </source>
</evidence>
<proteinExistence type="predicted"/>
<name>A0ABZ2UMF1_9CYAN</name>
<dbReference type="Gene3D" id="2.130.10.10">
    <property type="entry name" value="YVTN repeat-like/Quinoprotein amine dehydrogenase"/>
    <property type="match status" value="4"/>
</dbReference>
<dbReference type="PROSITE" id="PS00678">
    <property type="entry name" value="WD_REPEATS_1"/>
    <property type="match status" value="3"/>
</dbReference>
<feature type="repeat" description="WD" evidence="3">
    <location>
        <begin position="90"/>
        <end position="131"/>
    </location>
</feature>
<dbReference type="Proteomes" id="UP001483337">
    <property type="component" value="Chromosome"/>
</dbReference>
<dbReference type="SUPFAM" id="SSF50978">
    <property type="entry name" value="WD40 repeat-like"/>
    <property type="match status" value="1"/>
</dbReference>
<organism evidence="5 6">
    <name type="scientific">Okeanomitos corallinicola TIOX110</name>
    <dbReference type="NCBI Taxonomy" id="3133117"/>
    <lineage>
        <taxon>Bacteria</taxon>
        <taxon>Bacillati</taxon>
        <taxon>Cyanobacteriota</taxon>
        <taxon>Cyanophyceae</taxon>
        <taxon>Nostocales</taxon>
        <taxon>Aphanizomenonaceae</taxon>
        <taxon>Okeanomitos</taxon>
    </lineage>
</organism>
<sequence>MIAKPKFWQILTAATLISSTFISIVTLNYAIADNKPSTTQVSKAILTLSGHTAPLRTIVISPDGQTLASGGDDKTIKLWHLQTGQLLRTLTGHTENLTSLVFSPDGKTLVSSSYDKTIKLWNVQTGKLIRNLSGHSAPITSIAISPNGQILASSSHDKTIKLWNLSNGKLVHSFKVLATAVVISPDGQTLISGHEDGIIKLWNLYSRKLITNLVPPKPKNPTYDFQRASSVTSLAISADGKTLINGGYDDSHMSIQETDGKNIKVWNLKTGKVIHNLSTGIGSVDAVLITPDGKSFISGGLGSQISIFNLETGKLIRTLEGHAGGIYGLAVSQDGKTLISGSGDKSIKVWRL</sequence>
<dbReference type="PANTHER" id="PTHR19848:SF8">
    <property type="entry name" value="F-BOX AND WD REPEAT DOMAIN CONTAINING 7"/>
    <property type="match status" value="1"/>
</dbReference>
<evidence type="ECO:0000313" key="5">
    <source>
        <dbReference type="EMBL" id="WZB85985.1"/>
    </source>
</evidence>
<dbReference type="InterPro" id="IPR015943">
    <property type="entry name" value="WD40/YVTN_repeat-like_dom_sf"/>
</dbReference>
<evidence type="ECO:0000256" key="4">
    <source>
        <dbReference type="SAM" id="Phobius"/>
    </source>
</evidence>
<keyword evidence="4" id="KW-0472">Membrane</keyword>
<dbReference type="CDD" id="cd00200">
    <property type="entry name" value="WD40"/>
    <property type="match status" value="1"/>
</dbReference>
<dbReference type="RefSeq" id="WP_353928902.1">
    <property type="nucleotide sequence ID" value="NZ_CP150886.1"/>
</dbReference>
<evidence type="ECO:0000256" key="2">
    <source>
        <dbReference type="ARBA" id="ARBA00022737"/>
    </source>
</evidence>
<keyword evidence="6" id="KW-1185">Reference proteome</keyword>
<keyword evidence="4" id="KW-1133">Transmembrane helix</keyword>
<evidence type="ECO:0000256" key="3">
    <source>
        <dbReference type="PROSITE-ProRule" id="PRU00221"/>
    </source>
</evidence>
<gene>
    <name evidence="5" type="ORF">WJM97_11210</name>
</gene>
<keyword evidence="4" id="KW-0812">Transmembrane</keyword>
<accession>A0ABZ2UMF1</accession>
<feature type="repeat" description="WD" evidence="3">
    <location>
        <begin position="48"/>
        <end position="89"/>
    </location>
</feature>
<dbReference type="InterPro" id="IPR036322">
    <property type="entry name" value="WD40_repeat_dom_sf"/>
</dbReference>
<dbReference type="InterPro" id="IPR019775">
    <property type="entry name" value="WD40_repeat_CS"/>
</dbReference>
<dbReference type="InterPro" id="IPR001680">
    <property type="entry name" value="WD40_rpt"/>
</dbReference>
<feature type="transmembrane region" description="Helical" evidence="4">
    <location>
        <begin position="7"/>
        <end position="31"/>
    </location>
</feature>
<feature type="repeat" description="WD" evidence="3">
    <location>
        <begin position="132"/>
        <end position="173"/>
    </location>
</feature>
<dbReference type="Pfam" id="PF00400">
    <property type="entry name" value="WD40"/>
    <property type="match status" value="6"/>
</dbReference>